<feature type="transmembrane region" description="Helical" evidence="6">
    <location>
        <begin position="168"/>
        <end position="187"/>
    </location>
</feature>
<dbReference type="PANTHER" id="PTHR23513:SF6">
    <property type="entry name" value="MAJOR FACILITATOR SUPERFAMILY ASSOCIATED DOMAIN-CONTAINING PROTEIN"/>
    <property type="match status" value="1"/>
</dbReference>
<reference evidence="7 8" key="1">
    <citation type="submission" date="2018-04" db="EMBL/GenBank/DDBJ databases">
        <title>Genomic Encyclopedia of Type Strains, Phase IV (KMG-IV): sequencing the most valuable type-strain genomes for metagenomic binning, comparative biology and taxonomic classification.</title>
        <authorList>
            <person name="Goeker M."/>
        </authorList>
    </citation>
    <scope>NUCLEOTIDE SEQUENCE [LARGE SCALE GENOMIC DNA]</scope>
    <source>
        <strain evidence="7 8">DSM 20705</strain>
    </source>
</reference>
<dbReference type="Proteomes" id="UP000245793">
    <property type="component" value="Unassembled WGS sequence"/>
</dbReference>
<sequence length="410" mass="45403">MYNKQTKYLLGGRIATNIADSLQYMMILWFFNETFKSPFLLGVIFAIESGADVISFLFGPLIDNSNSKKLLIKCSAVQIINVLILCVINITFGIKSNVIYSIIMVLSLTITTLASTIIYPLQTKMIPMVAGETPLVKVNGIFNLSEKIFDVLFNAGATLLISSFNVSFNLIISLVVFLIGIKLYSLLNYDENFDFSEIEDYEEEGTVGEYIADLKEGFVELRKQNELLKLIIPLMVINFFFAIADIGLPRLASEYISDEATGYGLILSISAIGSIVGGAFTQFKNIEKANLRKTVAMCLISSGIFKLITAITINRIFVLCCISIFFCSAFISFMNILFISLVQSTVPVNILGRVETINESIISAIIPLGTFAGAFVIKEYGSIMTQYIYAVALVVFGVYYALLKVEKYSC</sequence>
<accession>A0A2U1E6V0</accession>
<keyword evidence="8" id="KW-1185">Reference proteome</keyword>
<feature type="transmembrane region" description="Helical" evidence="6">
    <location>
        <begin position="260"/>
        <end position="279"/>
    </location>
</feature>
<feature type="transmembrane region" description="Helical" evidence="6">
    <location>
        <begin position="70"/>
        <end position="92"/>
    </location>
</feature>
<dbReference type="InterPro" id="IPR011701">
    <property type="entry name" value="MFS"/>
</dbReference>
<organism evidence="7 8">
    <name type="scientific">Ezakiella coagulans</name>
    <dbReference type="NCBI Taxonomy" id="46507"/>
    <lineage>
        <taxon>Bacteria</taxon>
        <taxon>Bacillati</taxon>
        <taxon>Bacillota</taxon>
        <taxon>Tissierellia</taxon>
        <taxon>Ezakiella</taxon>
    </lineage>
</organism>
<feature type="transmembrane region" description="Helical" evidence="6">
    <location>
        <begin position="291"/>
        <end position="309"/>
    </location>
</feature>
<dbReference type="AlphaFoldDB" id="A0A2U1E6V0"/>
<evidence type="ECO:0000256" key="5">
    <source>
        <dbReference type="ARBA" id="ARBA00023136"/>
    </source>
</evidence>
<dbReference type="EMBL" id="QEKV01000001">
    <property type="protein sequence ID" value="PVY95674.1"/>
    <property type="molecule type" value="Genomic_DNA"/>
</dbReference>
<dbReference type="RefSeq" id="WP_116479573.1">
    <property type="nucleotide sequence ID" value="NZ_JBKYKF010000068.1"/>
</dbReference>
<evidence type="ECO:0000256" key="3">
    <source>
        <dbReference type="ARBA" id="ARBA00022692"/>
    </source>
</evidence>
<dbReference type="GO" id="GO:0005886">
    <property type="term" value="C:plasma membrane"/>
    <property type="evidence" value="ECO:0007669"/>
    <property type="project" value="UniProtKB-SubCell"/>
</dbReference>
<feature type="transmembrane region" description="Helical" evidence="6">
    <location>
        <begin position="230"/>
        <end position="248"/>
    </location>
</feature>
<name>A0A2U1E6V0_9FIRM</name>
<keyword evidence="4 6" id="KW-1133">Transmembrane helix</keyword>
<dbReference type="CDD" id="cd06173">
    <property type="entry name" value="MFS_MefA_like"/>
    <property type="match status" value="1"/>
</dbReference>
<evidence type="ECO:0000313" key="8">
    <source>
        <dbReference type="Proteomes" id="UP000245793"/>
    </source>
</evidence>
<evidence type="ECO:0000256" key="4">
    <source>
        <dbReference type="ARBA" id="ARBA00022989"/>
    </source>
</evidence>
<protein>
    <submittedName>
        <fullName evidence="7">MFS transporter</fullName>
    </submittedName>
</protein>
<dbReference type="InterPro" id="IPR036259">
    <property type="entry name" value="MFS_trans_sf"/>
</dbReference>
<dbReference type="Gene3D" id="1.20.1250.20">
    <property type="entry name" value="MFS general substrate transporter like domains"/>
    <property type="match status" value="2"/>
</dbReference>
<keyword evidence="2" id="KW-1003">Cell membrane</keyword>
<keyword evidence="5 6" id="KW-0472">Membrane</keyword>
<comment type="caution">
    <text evidence="7">The sequence shown here is derived from an EMBL/GenBank/DDBJ whole genome shotgun (WGS) entry which is preliminary data.</text>
</comment>
<feature type="transmembrane region" description="Helical" evidence="6">
    <location>
        <begin position="37"/>
        <end position="58"/>
    </location>
</feature>
<comment type="subcellular location">
    <subcellularLocation>
        <location evidence="1">Cell membrane</location>
        <topology evidence="1">Multi-pass membrane protein</topology>
    </subcellularLocation>
</comment>
<dbReference type="PANTHER" id="PTHR23513">
    <property type="entry name" value="INTEGRAL MEMBRANE EFFLUX PROTEIN-RELATED"/>
    <property type="match status" value="1"/>
</dbReference>
<evidence type="ECO:0000256" key="1">
    <source>
        <dbReference type="ARBA" id="ARBA00004651"/>
    </source>
</evidence>
<dbReference type="SUPFAM" id="SSF103473">
    <property type="entry name" value="MFS general substrate transporter"/>
    <property type="match status" value="1"/>
</dbReference>
<feature type="transmembrane region" description="Helical" evidence="6">
    <location>
        <begin position="12"/>
        <end position="31"/>
    </location>
</feature>
<gene>
    <name evidence="7" type="ORF">C7381_101200</name>
</gene>
<feature type="transmembrane region" description="Helical" evidence="6">
    <location>
        <begin position="316"/>
        <end position="340"/>
    </location>
</feature>
<evidence type="ECO:0000313" key="7">
    <source>
        <dbReference type="EMBL" id="PVY95674.1"/>
    </source>
</evidence>
<keyword evidence="3 6" id="KW-0812">Transmembrane</keyword>
<dbReference type="GO" id="GO:0022857">
    <property type="term" value="F:transmembrane transporter activity"/>
    <property type="evidence" value="ECO:0007669"/>
    <property type="project" value="InterPro"/>
</dbReference>
<feature type="transmembrane region" description="Helical" evidence="6">
    <location>
        <begin position="360"/>
        <end position="377"/>
    </location>
</feature>
<feature type="transmembrane region" description="Helical" evidence="6">
    <location>
        <begin position="98"/>
        <end position="119"/>
    </location>
</feature>
<dbReference type="Pfam" id="PF07690">
    <property type="entry name" value="MFS_1"/>
    <property type="match status" value="1"/>
</dbReference>
<evidence type="ECO:0000256" key="6">
    <source>
        <dbReference type="SAM" id="Phobius"/>
    </source>
</evidence>
<evidence type="ECO:0000256" key="2">
    <source>
        <dbReference type="ARBA" id="ARBA00022475"/>
    </source>
</evidence>
<feature type="transmembrane region" description="Helical" evidence="6">
    <location>
        <begin position="384"/>
        <end position="402"/>
    </location>
</feature>
<proteinExistence type="predicted"/>